<proteinExistence type="predicted"/>
<accession>A0ABM7URD7</accession>
<dbReference type="PANTHER" id="PTHR33303">
    <property type="entry name" value="CYTOPLASMIC PROTEIN-RELATED"/>
    <property type="match status" value="1"/>
</dbReference>
<reference evidence="2 3" key="1">
    <citation type="submission" date="2021-08" db="EMBL/GenBank/DDBJ databases">
        <title>Complete genome sequence of Leptospira kobayashii strain E30.</title>
        <authorList>
            <person name="Nakao R."/>
            <person name="Nakamura S."/>
            <person name="Masuzawa T."/>
            <person name="Koizumi N."/>
        </authorList>
    </citation>
    <scope>NUCLEOTIDE SEQUENCE [LARGE SCALE GENOMIC DNA]</scope>
    <source>
        <strain evidence="2 3">E30</strain>
    </source>
</reference>
<dbReference type="SMART" id="SM00881">
    <property type="entry name" value="CoA_binding"/>
    <property type="match status" value="1"/>
</dbReference>
<evidence type="ECO:0000313" key="2">
    <source>
        <dbReference type="EMBL" id="BDA77694.1"/>
    </source>
</evidence>
<dbReference type="InterPro" id="IPR036291">
    <property type="entry name" value="NAD(P)-bd_dom_sf"/>
</dbReference>
<organism evidence="2 3">
    <name type="scientific">Leptospira kobayashii</name>
    <dbReference type="NCBI Taxonomy" id="1917830"/>
    <lineage>
        <taxon>Bacteria</taxon>
        <taxon>Pseudomonadati</taxon>
        <taxon>Spirochaetota</taxon>
        <taxon>Spirochaetia</taxon>
        <taxon>Leptospirales</taxon>
        <taxon>Leptospiraceae</taxon>
        <taxon>Leptospira</taxon>
    </lineage>
</organism>
<dbReference type="InterPro" id="IPR003781">
    <property type="entry name" value="CoA-bd"/>
</dbReference>
<dbReference type="EMBL" id="AP025028">
    <property type="protein sequence ID" value="BDA77694.1"/>
    <property type="molecule type" value="Genomic_DNA"/>
</dbReference>
<evidence type="ECO:0000259" key="1">
    <source>
        <dbReference type="SMART" id="SM00881"/>
    </source>
</evidence>
<dbReference type="RefSeq" id="WP_109020862.1">
    <property type="nucleotide sequence ID" value="NZ_AP025028.1"/>
</dbReference>
<dbReference type="Proteomes" id="UP000245263">
    <property type="component" value="Chromosome 1"/>
</dbReference>
<dbReference type="PANTHER" id="PTHR33303:SF2">
    <property type="entry name" value="COA-BINDING DOMAIN-CONTAINING PROTEIN"/>
    <property type="match status" value="1"/>
</dbReference>
<protein>
    <submittedName>
        <fullName evidence="2">CoA-binding protein</fullName>
    </submittedName>
</protein>
<keyword evidence="3" id="KW-1185">Reference proteome</keyword>
<dbReference type="Gene3D" id="3.40.50.720">
    <property type="entry name" value="NAD(P)-binding Rossmann-like Domain"/>
    <property type="match status" value="1"/>
</dbReference>
<dbReference type="Pfam" id="PF13380">
    <property type="entry name" value="CoA_binding_2"/>
    <property type="match status" value="1"/>
</dbReference>
<sequence>MNVKDNEIKDILVNYKKIAVYGLSHDPQKASHYVPAYMRGQGWEIVGTYPKIHEVNGFTIYKNLSEVPPAFRKFVDVFRGSESIPTVVDEILSIGGVEVLWLQLGISHPEAEARAEKAGIRVVSNRCLIIEHKKYF</sequence>
<feature type="domain" description="CoA-binding" evidence="1">
    <location>
        <begin position="12"/>
        <end position="106"/>
    </location>
</feature>
<dbReference type="SUPFAM" id="SSF51735">
    <property type="entry name" value="NAD(P)-binding Rossmann-fold domains"/>
    <property type="match status" value="1"/>
</dbReference>
<evidence type="ECO:0000313" key="3">
    <source>
        <dbReference type="Proteomes" id="UP000245263"/>
    </source>
</evidence>
<gene>
    <name evidence="2" type="ORF">LPTSP3_g06240</name>
</gene>
<name>A0ABM7URD7_9LEPT</name>